<dbReference type="Gene3D" id="1.10.10.2670">
    <property type="entry name" value="E3 ubiquitin-protein ligase"/>
    <property type="match status" value="1"/>
</dbReference>
<name>A0A9W8LPK5_9FUNG</name>
<evidence type="ECO:0000259" key="2">
    <source>
        <dbReference type="Pfam" id="PF10390"/>
    </source>
</evidence>
<feature type="compositionally biased region" description="Basic residues" evidence="1">
    <location>
        <begin position="391"/>
        <end position="400"/>
    </location>
</feature>
<protein>
    <recommendedName>
        <fullName evidence="2">RNA polymerase II elongation factor ELL N-terminal domain-containing protein</fullName>
    </recommendedName>
</protein>
<dbReference type="GO" id="GO:0008023">
    <property type="term" value="C:transcription elongation factor complex"/>
    <property type="evidence" value="ECO:0007669"/>
    <property type="project" value="InterPro"/>
</dbReference>
<dbReference type="InterPro" id="IPR036390">
    <property type="entry name" value="WH_DNA-bd_sf"/>
</dbReference>
<dbReference type="InterPro" id="IPR019464">
    <property type="entry name" value="ELL_N"/>
</dbReference>
<organism evidence="3 4">
    <name type="scientific">Coemansia guatemalensis</name>
    <dbReference type="NCBI Taxonomy" id="2761395"/>
    <lineage>
        <taxon>Eukaryota</taxon>
        <taxon>Fungi</taxon>
        <taxon>Fungi incertae sedis</taxon>
        <taxon>Zoopagomycota</taxon>
        <taxon>Kickxellomycotina</taxon>
        <taxon>Kickxellomycetes</taxon>
        <taxon>Kickxellales</taxon>
        <taxon>Kickxellaceae</taxon>
        <taxon>Coemansia</taxon>
    </lineage>
</organism>
<feature type="region of interest" description="Disordered" evidence="1">
    <location>
        <begin position="142"/>
        <end position="168"/>
    </location>
</feature>
<dbReference type="AlphaFoldDB" id="A0A9W8LPK5"/>
<proteinExistence type="predicted"/>
<evidence type="ECO:0000313" key="3">
    <source>
        <dbReference type="EMBL" id="KAJ2796692.1"/>
    </source>
</evidence>
<dbReference type="Pfam" id="PF10390">
    <property type="entry name" value="ELL"/>
    <property type="match status" value="1"/>
</dbReference>
<dbReference type="Proteomes" id="UP001140094">
    <property type="component" value="Unassembled WGS sequence"/>
</dbReference>
<reference evidence="3" key="1">
    <citation type="submission" date="2022-07" db="EMBL/GenBank/DDBJ databases">
        <title>Phylogenomic reconstructions and comparative analyses of Kickxellomycotina fungi.</title>
        <authorList>
            <person name="Reynolds N.K."/>
            <person name="Stajich J.E."/>
            <person name="Barry K."/>
            <person name="Grigoriev I.V."/>
            <person name="Crous P."/>
            <person name="Smith M.E."/>
        </authorList>
    </citation>
    <scope>NUCLEOTIDE SEQUENCE</scope>
    <source>
        <strain evidence="3">NRRL 1565</strain>
    </source>
</reference>
<feature type="compositionally biased region" description="Basic and acidic residues" evidence="1">
    <location>
        <begin position="143"/>
        <end position="158"/>
    </location>
</feature>
<sequence length="648" mass="69228">MTTASRRQVLFVKLPRRVVDSLQEVADSELKLTLGGKERITMGTLHVGKQRHDVRYSGERSGAPALVFESGGAAGDGWTSWGWRGRVTGKLTAVQRGRAGDRRVRGETRAVATAESRAAVAADPADHGAIELAEHMAATAAGTERDATAGATDHEAAEKAPPQKKPGIFRQKREMLRERIVHMLALEPMTEAQIQEQIKSPAAAVSEVLGAVAVANKADATWTLRAEGFQAVQIDSWAQYNAAARARVASNALRAFDELGLPNDDPTRERMRQHQRVAPRPAAAPSLTRRLRTEAGRGVRRAAGPAPLATDGGRPVNGEARRLAASAPNTARAAQAPSDGERDYARARSRPLQLTGNSTGAAVGRVQERLAAGGRVKERLAPPGQAVTRSRSPRAPRRSRGPSLSPVADGPASPSPSPPPILHAETVEDVEQLHQQLLGAYAEYSQLRLRIDSRRAAFEPLAAELTAALAAQREEAEEGEAPAADELLPGAEVASEKCAADGSRLYWADGADGADAWLADAPDALPGHPVARDGRACRTQLLAPPHARVLRATRAVADRYAELDGGDVRRWVRRYLRLHTHVDRAARALDAAHHRVAARLAAEADALRPALGDHRVDAVLAAVPPPAETPLSIALYRDDVAAQPSERT</sequence>
<feature type="domain" description="RNA polymerase II elongation factor ELL N-terminal" evidence="2">
    <location>
        <begin position="160"/>
        <end position="253"/>
    </location>
</feature>
<evidence type="ECO:0000256" key="1">
    <source>
        <dbReference type="SAM" id="MobiDB-lite"/>
    </source>
</evidence>
<dbReference type="GO" id="GO:0006368">
    <property type="term" value="P:transcription elongation by RNA polymerase II"/>
    <property type="evidence" value="ECO:0007669"/>
    <property type="project" value="InterPro"/>
</dbReference>
<comment type="caution">
    <text evidence="3">The sequence shown here is derived from an EMBL/GenBank/DDBJ whole genome shotgun (WGS) entry which is preliminary data.</text>
</comment>
<evidence type="ECO:0000313" key="4">
    <source>
        <dbReference type="Proteomes" id="UP001140094"/>
    </source>
</evidence>
<dbReference type="EMBL" id="JANBUO010001824">
    <property type="protein sequence ID" value="KAJ2796692.1"/>
    <property type="molecule type" value="Genomic_DNA"/>
</dbReference>
<accession>A0A9W8LPK5</accession>
<dbReference type="OrthoDB" id="2587563at2759"/>
<keyword evidence="4" id="KW-1185">Reference proteome</keyword>
<dbReference type="InterPro" id="IPR042065">
    <property type="entry name" value="E3_ELL-like"/>
</dbReference>
<dbReference type="SUPFAM" id="SSF46785">
    <property type="entry name" value="Winged helix' DNA-binding domain"/>
    <property type="match status" value="1"/>
</dbReference>
<feature type="region of interest" description="Disordered" evidence="1">
    <location>
        <begin position="260"/>
        <end position="422"/>
    </location>
</feature>
<gene>
    <name evidence="3" type="ORF">H4R20_005449</name>
</gene>